<sequence>MIGPYRSQWRLKEAPSKLAPPFISVADFARPPAPAVQGRASHPERLVQERKIRRQRCAQAVHAYGPSCIQAADIQGQPTDSKASAVICAVQRYHVQIRGCERREGKRNRARPESFAKTRRMTMLSPPPPLLCCCCSSPGTDGLCTPAGLFGSGFRTW</sequence>
<evidence type="ECO:0000313" key="1">
    <source>
        <dbReference type="EMBL" id="KAF7264954.1"/>
    </source>
</evidence>
<keyword evidence="2" id="KW-1185">Reference proteome</keyword>
<gene>
    <name evidence="1" type="ORF">GWI33_021887</name>
</gene>
<name>A0A834HNC8_RHYFE</name>
<dbReference type="EMBL" id="JAACXV010015482">
    <property type="protein sequence ID" value="KAF7264954.1"/>
    <property type="molecule type" value="Genomic_DNA"/>
</dbReference>
<dbReference type="AlphaFoldDB" id="A0A834HNC8"/>
<comment type="caution">
    <text evidence="1">The sequence shown here is derived from an EMBL/GenBank/DDBJ whole genome shotgun (WGS) entry which is preliminary data.</text>
</comment>
<proteinExistence type="predicted"/>
<reference evidence="1" key="1">
    <citation type="submission" date="2020-08" db="EMBL/GenBank/DDBJ databases">
        <title>Genome sequencing and assembly of the red palm weevil Rhynchophorus ferrugineus.</title>
        <authorList>
            <person name="Dias G.B."/>
            <person name="Bergman C.M."/>
            <person name="Manee M."/>
        </authorList>
    </citation>
    <scope>NUCLEOTIDE SEQUENCE</scope>
    <source>
        <strain evidence="1">AA-2017</strain>
        <tissue evidence="1">Whole larva</tissue>
    </source>
</reference>
<evidence type="ECO:0000313" key="2">
    <source>
        <dbReference type="Proteomes" id="UP000625711"/>
    </source>
</evidence>
<accession>A0A834HNC8</accession>
<dbReference type="Proteomes" id="UP000625711">
    <property type="component" value="Unassembled WGS sequence"/>
</dbReference>
<protein>
    <submittedName>
        <fullName evidence="1">Uncharacterized protein</fullName>
    </submittedName>
</protein>
<organism evidence="1 2">
    <name type="scientific">Rhynchophorus ferrugineus</name>
    <name type="common">Red palm weevil</name>
    <name type="synonym">Curculio ferrugineus</name>
    <dbReference type="NCBI Taxonomy" id="354439"/>
    <lineage>
        <taxon>Eukaryota</taxon>
        <taxon>Metazoa</taxon>
        <taxon>Ecdysozoa</taxon>
        <taxon>Arthropoda</taxon>
        <taxon>Hexapoda</taxon>
        <taxon>Insecta</taxon>
        <taxon>Pterygota</taxon>
        <taxon>Neoptera</taxon>
        <taxon>Endopterygota</taxon>
        <taxon>Coleoptera</taxon>
        <taxon>Polyphaga</taxon>
        <taxon>Cucujiformia</taxon>
        <taxon>Curculionidae</taxon>
        <taxon>Dryophthorinae</taxon>
        <taxon>Rhynchophorus</taxon>
    </lineage>
</organism>